<dbReference type="OrthoDB" id="4357141at2759"/>
<protein>
    <submittedName>
        <fullName evidence="1">Uncharacterized protein</fullName>
    </submittedName>
</protein>
<dbReference type="Proteomes" id="UP000799423">
    <property type="component" value="Unassembled WGS sequence"/>
</dbReference>
<accession>A0A6A7BR20</accession>
<sequence>MTKKNILAGWAKTSLFPFNPSRVLRDIVKPDAPLTIQVFYDVGSTQNKVTQTPVTPVSSEAVTQLLSLIKQGPHSDKPNERRRHGLIQKLANAAERSIAQQALDQNYIGHLKAANNEAKTRRNTKSDILIAL</sequence>
<evidence type="ECO:0000313" key="2">
    <source>
        <dbReference type="Proteomes" id="UP000799423"/>
    </source>
</evidence>
<dbReference type="AlphaFoldDB" id="A0A6A7BR20"/>
<name>A0A6A7BR20_9PLEO</name>
<proteinExistence type="predicted"/>
<dbReference type="EMBL" id="MU006288">
    <property type="protein sequence ID" value="KAF2856938.1"/>
    <property type="molecule type" value="Genomic_DNA"/>
</dbReference>
<keyword evidence="2" id="KW-1185">Reference proteome</keyword>
<reference evidence="1" key="1">
    <citation type="submission" date="2020-01" db="EMBL/GenBank/DDBJ databases">
        <authorList>
            <consortium name="DOE Joint Genome Institute"/>
            <person name="Haridas S."/>
            <person name="Albert R."/>
            <person name="Binder M."/>
            <person name="Bloem J."/>
            <person name="Labutti K."/>
            <person name="Salamov A."/>
            <person name="Andreopoulos B."/>
            <person name="Baker S.E."/>
            <person name="Barry K."/>
            <person name="Bills G."/>
            <person name="Bluhm B.H."/>
            <person name="Cannon C."/>
            <person name="Castanera R."/>
            <person name="Culley D.E."/>
            <person name="Daum C."/>
            <person name="Ezra D."/>
            <person name="Gonzalez J.B."/>
            <person name="Henrissat B."/>
            <person name="Kuo A."/>
            <person name="Liang C."/>
            <person name="Lipzen A."/>
            <person name="Lutzoni F."/>
            <person name="Magnuson J."/>
            <person name="Mondo S."/>
            <person name="Nolan M."/>
            <person name="Ohm R."/>
            <person name="Pangilinan J."/>
            <person name="Park H.-J."/>
            <person name="Ramirez L."/>
            <person name="Alfaro M."/>
            <person name="Sun H."/>
            <person name="Tritt A."/>
            <person name="Yoshinaga Y."/>
            <person name="Zwiers L.-H."/>
            <person name="Turgeon B.G."/>
            <person name="Goodwin S.B."/>
            <person name="Spatafora J.W."/>
            <person name="Crous P.W."/>
            <person name="Grigoriev I.V."/>
        </authorList>
    </citation>
    <scope>NUCLEOTIDE SEQUENCE</scope>
    <source>
        <strain evidence="1">IPT5</strain>
    </source>
</reference>
<organism evidence="1 2">
    <name type="scientific">Plenodomus tracheiphilus IPT5</name>
    <dbReference type="NCBI Taxonomy" id="1408161"/>
    <lineage>
        <taxon>Eukaryota</taxon>
        <taxon>Fungi</taxon>
        <taxon>Dikarya</taxon>
        <taxon>Ascomycota</taxon>
        <taxon>Pezizomycotina</taxon>
        <taxon>Dothideomycetes</taxon>
        <taxon>Pleosporomycetidae</taxon>
        <taxon>Pleosporales</taxon>
        <taxon>Pleosporineae</taxon>
        <taxon>Leptosphaeriaceae</taxon>
        <taxon>Plenodomus</taxon>
    </lineage>
</organism>
<evidence type="ECO:0000313" key="1">
    <source>
        <dbReference type="EMBL" id="KAF2856938.1"/>
    </source>
</evidence>
<gene>
    <name evidence="1" type="ORF">T440DRAFT_512924</name>
</gene>